<dbReference type="InterPro" id="IPR058240">
    <property type="entry name" value="rSAM_sf"/>
</dbReference>
<feature type="binding site" evidence="5">
    <location>
        <position position="105"/>
    </location>
    <ligand>
        <name>[4Fe-4S] cluster</name>
        <dbReference type="ChEBI" id="CHEBI:49883"/>
        <note>4Fe-4S-S-AdoMet</note>
    </ligand>
</feature>
<feature type="binding site" evidence="5">
    <location>
        <position position="112"/>
    </location>
    <ligand>
        <name>[4Fe-4S] cluster</name>
        <dbReference type="ChEBI" id="CHEBI:49883"/>
        <note>4Fe-4S-S-AdoMet</note>
    </ligand>
</feature>
<keyword evidence="1 5" id="KW-0949">S-adenosyl-L-methionine</keyword>
<dbReference type="InterPro" id="IPR007197">
    <property type="entry name" value="rSAM"/>
</dbReference>
<proteinExistence type="predicted"/>
<keyword evidence="2 5" id="KW-0479">Metal-binding</keyword>
<feature type="binding site" evidence="5">
    <location>
        <position position="109"/>
    </location>
    <ligand>
        <name>[4Fe-4S] cluster</name>
        <dbReference type="ChEBI" id="CHEBI:49883"/>
        <note>4Fe-4S-S-AdoMet</note>
    </ligand>
</feature>
<organism evidence="7">
    <name type="scientific">Candidatus Atribacter allofermentans</name>
    <dbReference type="NCBI Taxonomy" id="1852833"/>
    <lineage>
        <taxon>Bacteria</taxon>
        <taxon>Pseudomonadati</taxon>
        <taxon>Atribacterota</taxon>
        <taxon>Atribacteria</taxon>
        <taxon>Atribacterales</taxon>
        <taxon>Atribacteraceae</taxon>
        <taxon>Atribacter</taxon>
    </lineage>
</organism>
<dbReference type="SFLD" id="SFLDS00029">
    <property type="entry name" value="Radical_SAM"/>
    <property type="match status" value="1"/>
</dbReference>
<evidence type="ECO:0000256" key="2">
    <source>
        <dbReference type="ARBA" id="ARBA00022723"/>
    </source>
</evidence>
<dbReference type="PANTHER" id="PTHR43075:SF1">
    <property type="entry name" value="FORMATE LYASE ACTIVATING ENZYME, PUTATIVE (AFU_ORTHOLOGUE AFUA_2G15630)-RELATED"/>
    <property type="match status" value="1"/>
</dbReference>
<dbReference type="GO" id="GO:0003824">
    <property type="term" value="F:catalytic activity"/>
    <property type="evidence" value="ECO:0007669"/>
    <property type="project" value="InterPro"/>
</dbReference>
<feature type="domain" description="Radical SAM core" evidence="6">
    <location>
        <begin position="100"/>
        <end position="230"/>
    </location>
</feature>
<sequence length="323" mass="36533">MKFKILTGYFIFLFQYFEVESMDSQPIYREKIDLDILIQKSQELMDNLESCTLCPHACRVNRKKGEIGHCRAGMELEVASYGPHYGEEAPLVGYRGSGTIFFHHCPMHCIYCQNWTISQGHGEKISIETLAGYMEELQALGCHNINLVTPTHYLPQILAAIVMVVRNGLNIPIVYNCGGYESTATLKKLDGIIDIYLPDAKYSNKETAEKLSGISGYPEAMKAALKEMHRQVGDLKVDQQGIAQRGLFIRHLVLPNHLAGTQEIIAFIAEKISPTAAINIMAQYYPTYHAFQCPSLNRRLSRQEYEEALKIAHDVSPHFQLNF</sequence>
<dbReference type="PIRSF" id="PIRSF004869">
    <property type="entry name" value="PflX_prd"/>
    <property type="match status" value="1"/>
</dbReference>
<dbReference type="GO" id="GO:0051536">
    <property type="term" value="F:iron-sulfur cluster binding"/>
    <property type="evidence" value="ECO:0007669"/>
    <property type="project" value="UniProtKB-KW"/>
</dbReference>
<protein>
    <submittedName>
        <fullName evidence="7">Radical SAM superfamily protein</fullName>
    </submittedName>
</protein>
<name>A0A1V5SPV4_9BACT</name>
<evidence type="ECO:0000259" key="6">
    <source>
        <dbReference type="Pfam" id="PF04055"/>
    </source>
</evidence>
<evidence type="ECO:0000256" key="4">
    <source>
        <dbReference type="ARBA" id="ARBA00023014"/>
    </source>
</evidence>
<dbReference type="GO" id="GO:0046872">
    <property type="term" value="F:metal ion binding"/>
    <property type="evidence" value="ECO:0007669"/>
    <property type="project" value="UniProtKB-KW"/>
</dbReference>
<dbReference type="InterPro" id="IPR013785">
    <property type="entry name" value="Aldolase_TIM"/>
</dbReference>
<dbReference type="InterPro" id="IPR040085">
    <property type="entry name" value="MJ0674-like"/>
</dbReference>
<dbReference type="Gene3D" id="3.20.20.70">
    <property type="entry name" value="Aldolase class I"/>
    <property type="match status" value="1"/>
</dbReference>
<keyword evidence="4 5" id="KW-0411">Iron-sulfur</keyword>
<comment type="cofactor">
    <cofactor evidence="5">
        <name>[4Fe-4S] cluster</name>
        <dbReference type="ChEBI" id="CHEBI:49883"/>
    </cofactor>
    <text evidence="5">Binds 1 [4Fe-4S] cluster. The cluster is coordinated with 3 cysteines and an exchangeable S-adenosyl-L-methionine.</text>
</comment>
<dbReference type="SUPFAM" id="SSF102114">
    <property type="entry name" value="Radical SAM enzymes"/>
    <property type="match status" value="1"/>
</dbReference>
<dbReference type="PANTHER" id="PTHR43075">
    <property type="entry name" value="FORMATE LYASE ACTIVATING ENZYME, PUTATIVE (AFU_ORTHOLOGUE AFUA_2G15630)-RELATED"/>
    <property type="match status" value="1"/>
</dbReference>
<accession>A0A1V5SPV4</accession>
<dbReference type="EMBL" id="MWBQ01000116">
    <property type="protein sequence ID" value="OQA56518.1"/>
    <property type="molecule type" value="Genomic_DNA"/>
</dbReference>
<dbReference type="InterPro" id="IPR016431">
    <property type="entry name" value="Pyrv-formate_lyase-activ_prd"/>
</dbReference>
<evidence type="ECO:0000256" key="3">
    <source>
        <dbReference type="ARBA" id="ARBA00023004"/>
    </source>
</evidence>
<reference evidence="7" key="1">
    <citation type="submission" date="2017-02" db="EMBL/GenBank/DDBJ databases">
        <title>Delving into the versatile metabolic prowess of the omnipresent phylum Bacteroidetes.</title>
        <authorList>
            <person name="Nobu M.K."/>
            <person name="Mei R."/>
            <person name="Narihiro T."/>
            <person name="Kuroda K."/>
            <person name="Liu W.-T."/>
        </authorList>
    </citation>
    <scope>NUCLEOTIDE SEQUENCE</scope>
    <source>
        <strain evidence="7">ADurb.Bin276</strain>
    </source>
</reference>
<evidence type="ECO:0000256" key="1">
    <source>
        <dbReference type="ARBA" id="ARBA00022691"/>
    </source>
</evidence>
<evidence type="ECO:0000313" key="7">
    <source>
        <dbReference type="EMBL" id="OQA56518.1"/>
    </source>
</evidence>
<dbReference type="Proteomes" id="UP000485569">
    <property type="component" value="Unassembled WGS sequence"/>
</dbReference>
<keyword evidence="3 5" id="KW-0408">Iron</keyword>
<evidence type="ECO:0000256" key="5">
    <source>
        <dbReference type="PIRSR" id="PIRSR004869-50"/>
    </source>
</evidence>
<comment type="caution">
    <text evidence="7">The sequence shown here is derived from an EMBL/GenBank/DDBJ whole genome shotgun (WGS) entry which is preliminary data.</text>
</comment>
<gene>
    <name evidence="7" type="ORF">BWY41_01474</name>
</gene>
<dbReference type="AlphaFoldDB" id="A0A1V5SPV4"/>
<dbReference type="Pfam" id="PF04055">
    <property type="entry name" value="Radical_SAM"/>
    <property type="match status" value="1"/>
</dbReference>
<dbReference type="SFLD" id="SFLDG01099">
    <property type="entry name" value="Uncharacterised_Radical_SAM_Su"/>
    <property type="match status" value="1"/>
</dbReference>